<sequence length="493" mass="54196">MLLPAVTVVTVLGTHTLVAGLEHSDTESTIDVQPIELAATEHPNQPSSPAPQMVTPLPMSVPLFSEPVRSDISTSALEFALSLQTDAAQKILPSDSSFAEPFDLEEDTSTLEGEIAATEQYVPEWQSYTVQPGDSFTIMAERNFGLGYGDVIKILNTLPDKKVLTRLRVGHDLYYKLDRAGNLIALKVMKNAREGYLLDRSDADQDFTLSNVTQATQATQRMFAGTVEGSFGASALATGLSSAEVSELTKALGKKINFRKDTRQGDRFQVLVESEMIDGRPLASRILAARYEGKRLDLSIVRHDDTYYTPAGKSLDPSFERYPFNGHHRVSSPFNLRRHHPVTGRISPHYGTDFAMKVGTPIEAAGAGRVTKVVNHALAGLYVVITHDNGYKTRYLHLSRSLVRPGQRVNMGQKIAYSGNSGRTTGPHLHYEVIVNNHRVNPMRVKLPGGTHLKGSELASFKKRSQTLLTKLDNADNSKAVAKRTRKESDNES</sequence>
<protein>
    <submittedName>
        <fullName evidence="10">Peptidoglycan DD-metalloendopeptidase family protein</fullName>
    </submittedName>
</protein>
<comment type="subcellular location">
    <subcellularLocation>
        <location evidence="2">Cell envelope</location>
    </subcellularLocation>
</comment>
<evidence type="ECO:0000256" key="3">
    <source>
        <dbReference type="ARBA" id="ARBA00022670"/>
    </source>
</evidence>
<dbReference type="Proteomes" id="UP001269375">
    <property type="component" value="Unassembled WGS sequence"/>
</dbReference>
<dbReference type="InterPro" id="IPR018392">
    <property type="entry name" value="LysM"/>
</dbReference>
<dbReference type="Gene3D" id="3.10.450.350">
    <property type="match status" value="2"/>
</dbReference>
<dbReference type="RefSeq" id="WP_251590771.1">
    <property type="nucleotide sequence ID" value="NZ_JAMLJI010000001.1"/>
</dbReference>
<dbReference type="PANTHER" id="PTHR21666">
    <property type="entry name" value="PEPTIDASE-RELATED"/>
    <property type="match status" value="1"/>
</dbReference>
<keyword evidence="11" id="KW-1185">Reference proteome</keyword>
<evidence type="ECO:0000256" key="8">
    <source>
        <dbReference type="SAM" id="MobiDB-lite"/>
    </source>
</evidence>
<evidence type="ECO:0000256" key="5">
    <source>
        <dbReference type="ARBA" id="ARBA00022801"/>
    </source>
</evidence>
<proteinExistence type="predicted"/>
<dbReference type="Pfam" id="PF01551">
    <property type="entry name" value="Peptidase_M23"/>
    <property type="match status" value="1"/>
</dbReference>
<evidence type="ECO:0000256" key="4">
    <source>
        <dbReference type="ARBA" id="ARBA00022723"/>
    </source>
</evidence>
<evidence type="ECO:0000256" key="1">
    <source>
        <dbReference type="ARBA" id="ARBA00001947"/>
    </source>
</evidence>
<keyword evidence="4" id="KW-0479">Metal-binding</keyword>
<keyword evidence="3" id="KW-0645">Protease</keyword>
<dbReference type="InterPro" id="IPR050570">
    <property type="entry name" value="Cell_wall_metabolism_enzyme"/>
</dbReference>
<evidence type="ECO:0000313" key="11">
    <source>
        <dbReference type="Proteomes" id="UP001269375"/>
    </source>
</evidence>
<dbReference type="EMBL" id="JARWAO010000002">
    <property type="protein sequence ID" value="MDR5895286.1"/>
    <property type="molecule type" value="Genomic_DNA"/>
</dbReference>
<accession>A0ABU1GTC3</accession>
<keyword evidence="6" id="KW-0862">Zinc</keyword>
<dbReference type="PANTHER" id="PTHR21666:SF292">
    <property type="entry name" value="MUREIN DD-ENDOPEPTIDASE MEPM"/>
    <property type="match status" value="1"/>
</dbReference>
<dbReference type="Gene3D" id="2.70.70.10">
    <property type="entry name" value="Glucose Permease (Domain IIA)"/>
    <property type="match status" value="1"/>
</dbReference>
<keyword evidence="5" id="KW-0378">Hydrolase</keyword>
<evidence type="ECO:0000256" key="6">
    <source>
        <dbReference type="ARBA" id="ARBA00022833"/>
    </source>
</evidence>
<comment type="cofactor">
    <cofactor evidence="1">
        <name>Zn(2+)</name>
        <dbReference type="ChEBI" id="CHEBI:29105"/>
    </cofactor>
</comment>
<name>A0ABU1GTC3_9GAMM</name>
<evidence type="ECO:0000313" key="10">
    <source>
        <dbReference type="EMBL" id="MDR5895286.1"/>
    </source>
</evidence>
<dbReference type="InterPro" id="IPR045834">
    <property type="entry name" value="Csd3_N2"/>
</dbReference>
<comment type="caution">
    <text evidence="10">The sequence shown here is derived from an EMBL/GenBank/DDBJ whole genome shotgun (WGS) entry which is preliminary data.</text>
</comment>
<dbReference type="CDD" id="cd12797">
    <property type="entry name" value="M23_peptidase"/>
    <property type="match status" value="1"/>
</dbReference>
<evidence type="ECO:0000256" key="7">
    <source>
        <dbReference type="ARBA" id="ARBA00023049"/>
    </source>
</evidence>
<keyword evidence="7" id="KW-0482">Metalloprotease</keyword>
<evidence type="ECO:0000259" key="9">
    <source>
        <dbReference type="PROSITE" id="PS51782"/>
    </source>
</evidence>
<dbReference type="InterPro" id="IPR011055">
    <property type="entry name" value="Dup_hybrid_motif"/>
</dbReference>
<dbReference type="InterPro" id="IPR016047">
    <property type="entry name" value="M23ase_b-sheet_dom"/>
</dbReference>
<dbReference type="PROSITE" id="PS51782">
    <property type="entry name" value="LYSM"/>
    <property type="match status" value="1"/>
</dbReference>
<dbReference type="SUPFAM" id="SSF51261">
    <property type="entry name" value="Duplicated hybrid motif"/>
    <property type="match status" value="1"/>
</dbReference>
<organism evidence="10 11">
    <name type="scientific">Larsenimonas suaedae</name>
    <dbReference type="NCBI Taxonomy" id="1851019"/>
    <lineage>
        <taxon>Bacteria</taxon>
        <taxon>Pseudomonadati</taxon>
        <taxon>Pseudomonadota</taxon>
        <taxon>Gammaproteobacteria</taxon>
        <taxon>Oceanospirillales</taxon>
        <taxon>Halomonadaceae</taxon>
        <taxon>Larsenimonas</taxon>
    </lineage>
</organism>
<dbReference type="Pfam" id="PF19425">
    <property type="entry name" value="Csd3_N2"/>
    <property type="match status" value="1"/>
</dbReference>
<feature type="domain" description="LysM" evidence="9">
    <location>
        <begin position="126"/>
        <end position="175"/>
    </location>
</feature>
<gene>
    <name evidence="10" type="ORF">QC825_04240</name>
</gene>
<evidence type="ECO:0000256" key="2">
    <source>
        <dbReference type="ARBA" id="ARBA00004196"/>
    </source>
</evidence>
<reference evidence="10 11" key="1">
    <citation type="submission" date="2023-04" db="EMBL/GenBank/DDBJ databases">
        <title>A long-awaited taxogenomic arrangement of the family Halomonadaceae.</title>
        <authorList>
            <person name="De La Haba R."/>
            <person name="Chuvochina M."/>
            <person name="Wittouck S."/>
            <person name="Arahal D.R."/>
            <person name="Sanchez-Porro C."/>
            <person name="Hugenholtz P."/>
            <person name="Ventosa A."/>
        </authorList>
    </citation>
    <scope>NUCLEOTIDE SEQUENCE [LARGE SCALE GENOMIC DNA]</scope>
    <source>
        <strain evidence="10 11">DSM 22428</strain>
    </source>
</reference>
<feature type="region of interest" description="Disordered" evidence="8">
    <location>
        <begin position="469"/>
        <end position="493"/>
    </location>
</feature>